<evidence type="ECO:0000256" key="1">
    <source>
        <dbReference type="ARBA" id="ARBA00009080"/>
    </source>
</evidence>
<dbReference type="HOGENOM" id="CLU_035117_0_4_11"/>
<dbReference type="EMBL" id="CP007514">
    <property type="protein sequence ID" value="AHY47662.1"/>
    <property type="molecule type" value="Genomic_DNA"/>
</dbReference>
<dbReference type="Pfam" id="PF14833">
    <property type="entry name" value="NAD_binding_11"/>
    <property type="match status" value="1"/>
</dbReference>
<dbReference type="Gene3D" id="3.40.50.720">
    <property type="entry name" value="NAD(P)-binding Rossmann-like Domain"/>
    <property type="match status" value="1"/>
</dbReference>
<evidence type="ECO:0000256" key="3">
    <source>
        <dbReference type="ARBA" id="ARBA00023027"/>
    </source>
</evidence>
<reference evidence="7 9" key="1">
    <citation type="submission" date="2014-03" db="EMBL/GenBank/DDBJ databases">
        <title>Complete genome sequence of the Radio-Resistant Rubrobacter radiotolerans RSPS-4.</title>
        <authorList>
            <person name="Egas C.C."/>
            <person name="Barroso C.C."/>
            <person name="Froufe H.J.C."/>
            <person name="Pacheco J.J."/>
            <person name="Albuquerque L.L."/>
            <person name="da Costa M.M.S."/>
        </authorList>
    </citation>
    <scope>NUCLEOTIDE SEQUENCE [LARGE SCALE GENOMIC DNA]</scope>
    <source>
        <strain evidence="7 9">RSPS-4</strain>
    </source>
</reference>
<reference evidence="8" key="2">
    <citation type="submission" date="2023-11" db="EMBL/GenBank/DDBJ databases">
        <title>MicrobeMod: A computational toolkit for identifying prokaryotic methylation and restriction-modification with nanopore sequencing.</title>
        <authorList>
            <person name="Crits-Christoph A."/>
            <person name="Kang S.C."/>
            <person name="Lee H."/>
            <person name="Ostrov N."/>
        </authorList>
    </citation>
    <scope>NUCLEOTIDE SEQUENCE</scope>
    <source>
        <strain evidence="8">ATCC 51242</strain>
    </source>
</reference>
<keyword evidence="9" id="KW-1185">Reference proteome</keyword>
<dbReference type="AlphaFoldDB" id="A0A023X5D0"/>
<protein>
    <submittedName>
        <fullName evidence="7">3-hydroxyisobutyrate dehydrogenase and related beta-hydroxyacid dehydrogenase</fullName>
    </submittedName>
    <submittedName>
        <fullName evidence="8">NAD(P)-dependent oxidoreductase</fullName>
        <ecNumber evidence="8">1.1.-.-</ecNumber>
    </submittedName>
</protein>
<keyword evidence="3" id="KW-0520">NAD</keyword>
<dbReference type="InterPro" id="IPR015815">
    <property type="entry name" value="HIBADH-related"/>
</dbReference>
<evidence type="ECO:0000313" key="8">
    <source>
        <dbReference type="EMBL" id="MDX5895065.1"/>
    </source>
</evidence>
<dbReference type="RefSeq" id="WP_038682941.1">
    <property type="nucleotide sequence ID" value="NZ_CP007514.1"/>
</dbReference>
<comment type="similarity">
    <text evidence="1">Belongs to the HIBADH-related family.</text>
</comment>
<dbReference type="OrthoDB" id="5176214at2"/>
<dbReference type="InterPro" id="IPR051265">
    <property type="entry name" value="HIBADH-related_NP60_sf"/>
</dbReference>
<dbReference type="Gene3D" id="1.10.1040.10">
    <property type="entry name" value="N-(1-d-carboxylethyl)-l-norvaline Dehydrogenase, domain 2"/>
    <property type="match status" value="1"/>
</dbReference>
<sequence length="290" mass="29619">MSEGTTTIALLGTGIMGAAMARNLLSADFVVNVWNRSKEKARPLASDGAIVADSPEGAAGGADVLLTMLADASVTEEVVGSGTLDALAPGAVWAQMGTVGIEGTERLADLARRSGVAYLDAPVLGTKGPAEAGELVVLASGPEEVRESVEAVFAAVGRRTLWVGPVGAGTRLKLVVNNYILGLLATLGETVALAERLGVNPNDLFGVLEGGPLDMPYARMKGEMMISGDYPASFPLALARKDVGLVLDAAEGLPMKVSEAAAALLDSAIASGYGEKDMSAIREAVRKPAS</sequence>
<dbReference type="EMBL" id="JAWXXX010000001">
    <property type="protein sequence ID" value="MDX5895065.1"/>
    <property type="molecule type" value="Genomic_DNA"/>
</dbReference>
<dbReference type="Proteomes" id="UP000025229">
    <property type="component" value="Chromosome"/>
</dbReference>
<evidence type="ECO:0000259" key="5">
    <source>
        <dbReference type="Pfam" id="PF03446"/>
    </source>
</evidence>
<dbReference type="Pfam" id="PF03446">
    <property type="entry name" value="NAD_binding_2"/>
    <property type="match status" value="1"/>
</dbReference>
<gene>
    <name evidence="7" type="ORF">RradSPS_2379</name>
    <name evidence="8" type="ORF">SIL72_13645</name>
</gene>
<dbReference type="InterPro" id="IPR013328">
    <property type="entry name" value="6PGD_dom2"/>
</dbReference>
<dbReference type="STRING" id="42256.RradSPS_2379"/>
<dbReference type="GO" id="GO:0016491">
    <property type="term" value="F:oxidoreductase activity"/>
    <property type="evidence" value="ECO:0007669"/>
    <property type="project" value="UniProtKB-KW"/>
</dbReference>
<dbReference type="InterPro" id="IPR008927">
    <property type="entry name" value="6-PGluconate_DH-like_C_sf"/>
</dbReference>
<dbReference type="PIRSF" id="PIRSF000103">
    <property type="entry name" value="HIBADH"/>
    <property type="match status" value="1"/>
</dbReference>
<dbReference type="PANTHER" id="PTHR43580:SF2">
    <property type="entry name" value="CYTOKINE-LIKE NUCLEAR FACTOR N-PAC"/>
    <property type="match status" value="1"/>
</dbReference>
<dbReference type="InterPro" id="IPR006115">
    <property type="entry name" value="6PGDH_NADP-bd"/>
</dbReference>
<keyword evidence="2 8" id="KW-0560">Oxidoreductase</keyword>
<evidence type="ECO:0000256" key="4">
    <source>
        <dbReference type="PIRSR" id="PIRSR000103-1"/>
    </source>
</evidence>
<evidence type="ECO:0000313" key="7">
    <source>
        <dbReference type="EMBL" id="AHY47662.1"/>
    </source>
</evidence>
<name>A0A023X5D0_RUBRA</name>
<dbReference type="Proteomes" id="UP001281130">
    <property type="component" value="Unassembled WGS sequence"/>
</dbReference>
<dbReference type="InterPro" id="IPR029154">
    <property type="entry name" value="HIBADH-like_NADP-bd"/>
</dbReference>
<dbReference type="SUPFAM" id="SSF51735">
    <property type="entry name" value="NAD(P)-binding Rossmann-fold domains"/>
    <property type="match status" value="1"/>
</dbReference>
<evidence type="ECO:0000313" key="9">
    <source>
        <dbReference type="Proteomes" id="UP000025229"/>
    </source>
</evidence>
<dbReference type="EC" id="1.1.-.-" evidence="8"/>
<evidence type="ECO:0000256" key="2">
    <source>
        <dbReference type="ARBA" id="ARBA00023002"/>
    </source>
</evidence>
<dbReference type="InterPro" id="IPR036291">
    <property type="entry name" value="NAD(P)-bd_dom_sf"/>
</dbReference>
<dbReference type="PANTHER" id="PTHR43580">
    <property type="entry name" value="OXIDOREDUCTASE GLYR1-RELATED"/>
    <property type="match status" value="1"/>
</dbReference>
<dbReference type="eggNOG" id="COG2084">
    <property type="taxonomic scope" value="Bacteria"/>
</dbReference>
<dbReference type="GO" id="GO:0051287">
    <property type="term" value="F:NAD binding"/>
    <property type="evidence" value="ECO:0007669"/>
    <property type="project" value="InterPro"/>
</dbReference>
<proteinExistence type="inferred from homology"/>
<dbReference type="SUPFAM" id="SSF48179">
    <property type="entry name" value="6-phosphogluconate dehydrogenase C-terminal domain-like"/>
    <property type="match status" value="1"/>
</dbReference>
<dbReference type="GO" id="GO:0050661">
    <property type="term" value="F:NADP binding"/>
    <property type="evidence" value="ECO:0007669"/>
    <property type="project" value="InterPro"/>
</dbReference>
<accession>A0A023X5D0</accession>
<dbReference type="KEGG" id="rrd:RradSPS_2379"/>
<organism evidence="7 9">
    <name type="scientific">Rubrobacter radiotolerans</name>
    <name type="common">Arthrobacter radiotolerans</name>
    <dbReference type="NCBI Taxonomy" id="42256"/>
    <lineage>
        <taxon>Bacteria</taxon>
        <taxon>Bacillati</taxon>
        <taxon>Actinomycetota</taxon>
        <taxon>Rubrobacteria</taxon>
        <taxon>Rubrobacterales</taxon>
        <taxon>Rubrobacteraceae</taxon>
        <taxon>Rubrobacter</taxon>
    </lineage>
</organism>
<feature type="active site" evidence="4">
    <location>
        <position position="173"/>
    </location>
</feature>
<evidence type="ECO:0000259" key="6">
    <source>
        <dbReference type="Pfam" id="PF14833"/>
    </source>
</evidence>
<feature type="domain" description="3-hydroxyisobutyrate dehydrogenase-like NAD-binding" evidence="6">
    <location>
        <begin position="167"/>
        <end position="281"/>
    </location>
</feature>
<feature type="domain" description="6-phosphogluconate dehydrogenase NADP-binding" evidence="5">
    <location>
        <begin position="7"/>
        <end position="164"/>
    </location>
</feature>